<organism evidence="2">
    <name type="scientific">uncultured Anaerotruncus sp</name>
    <dbReference type="NCBI Taxonomy" id="905011"/>
    <lineage>
        <taxon>Bacteria</taxon>
        <taxon>Bacillati</taxon>
        <taxon>Bacillota</taxon>
        <taxon>Clostridia</taxon>
        <taxon>Eubacteriales</taxon>
        <taxon>Oscillospiraceae</taxon>
        <taxon>Anaerotruncus</taxon>
        <taxon>environmental samples</taxon>
    </lineage>
</organism>
<dbReference type="InterPro" id="IPR016181">
    <property type="entry name" value="Acyl_CoA_acyltransferase"/>
</dbReference>
<dbReference type="GO" id="GO:0016747">
    <property type="term" value="F:acyltransferase activity, transferring groups other than amino-acyl groups"/>
    <property type="evidence" value="ECO:0007669"/>
    <property type="project" value="InterPro"/>
</dbReference>
<dbReference type="AlphaFoldDB" id="A0A1C6K9B3"/>
<dbReference type="Gene3D" id="3.40.630.110">
    <property type="entry name" value="GNAT acetyltransferase-like"/>
    <property type="match status" value="1"/>
</dbReference>
<name>A0A1C6K9B3_9FIRM</name>
<reference evidence="2" key="1">
    <citation type="submission" date="2015-09" db="EMBL/GenBank/DDBJ databases">
        <authorList>
            <consortium name="Pathogen Informatics"/>
        </authorList>
    </citation>
    <scope>NUCLEOTIDE SEQUENCE</scope>
    <source>
        <strain evidence="2">2789STDY5834896</strain>
    </source>
</reference>
<gene>
    <name evidence="2" type="ORF">SAMEA3545359_02780</name>
</gene>
<accession>A0A1C6K9B3</accession>
<dbReference type="EMBL" id="FMHG01000004">
    <property type="protein sequence ID" value="SCJ90863.1"/>
    <property type="molecule type" value="Genomic_DNA"/>
</dbReference>
<dbReference type="Gene3D" id="3.40.630.30">
    <property type="match status" value="1"/>
</dbReference>
<dbReference type="PANTHER" id="PTHR31143:SF2">
    <property type="entry name" value="FR47-LIKE DOMAIN-CONTAINING PROTEIN-RELATED"/>
    <property type="match status" value="1"/>
</dbReference>
<dbReference type="InterPro" id="IPR042573">
    <property type="entry name" value="GNAT_acetyltra_N"/>
</dbReference>
<dbReference type="PANTHER" id="PTHR31143">
    <property type="match status" value="1"/>
</dbReference>
<keyword evidence="2" id="KW-0808">Transferase</keyword>
<dbReference type="SUPFAM" id="SSF55729">
    <property type="entry name" value="Acyl-CoA N-acyltransferases (Nat)"/>
    <property type="match status" value="1"/>
</dbReference>
<evidence type="ECO:0000313" key="2">
    <source>
        <dbReference type="EMBL" id="SCJ90863.1"/>
    </source>
</evidence>
<evidence type="ECO:0000259" key="1">
    <source>
        <dbReference type="PROSITE" id="PS51186"/>
    </source>
</evidence>
<dbReference type="PROSITE" id="PS51186">
    <property type="entry name" value="GNAT"/>
    <property type="match status" value="1"/>
</dbReference>
<sequence>MAVYRVTDTARVAPLFAKWPETMIWSCLQGCMGSAWADDQTAPTAALVALGDFGFLAGQPQPQLAAHRPEDAPDLCILVPQNEAWARCIEQVYGDRAQRVQRYAVKKEPGVFDRDRLRALAAELPEGYVLQPINAALFAQAKAQQWSYSLCGQFAGWEDYRRRGLGVAATRDGQLVAGASSYSVYRQGIEIEIDTRADHRRRGLATACGAALILDCLERGLYPSWDAQNLHSLALAQKLGYRPDVPYPAYEVGERPPHTGHL</sequence>
<dbReference type="InterPro" id="IPR000182">
    <property type="entry name" value="GNAT_dom"/>
</dbReference>
<dbReference type="InterPro" id="IPR027365">
    <property type="entry name" value="GNAT_acetyltra_YdfB-like"/>
</dbReference>
<dbReference type="Pfam" id="PF12746">
    <property type="entry name" value="GNAT_acetyltran"/>
    <property type="match status" value="1"/>
</dbReference>
<protein>
    <submittedName>
        <fullName evidence="2">Predicted acetyltransferase</fullName>
    </submittedName>
</protein>
<feature type="domain" description="N-acetyltransferase" evidence="1">
    <location>
        <begin position="125"/>
        <end position="262"/>
    </location>
</feature>
<proteinExistence type="predicted"/>